<dbReference type="PANTHER" id="PTHR33332">
    <property type="entry name" value="REVERSE TRANSCRIPTASE DOMAIN-CONTAINING PROTEIN"/>
    <property type="match status" value="1"/>
</dbReference>
<dbReference type="AlphaFoldDB" id="A0A1B6FDF1"/>
<gene>
    <name evidence="2" type="ORF">g.38612</name>
</gene>
<dbReference type="GO" id="GO:0071897">
    <property type="term" value="P:DNA biosynthetic process"/>
    <property type="evidence" value="ECO:0007669"/>
    <property type="project" value="UniProtKB-ARBA"/>
</dbReference>
<proteinExistence type="predicted"/>
<dbReference type="EMBL" id="GECZ01021537">
    <property type="protein sequence ID" value="JAS48232.1"/>
    <property type="molecule type" value="Transcribed_RNA"/>
</dbReference>
<evidence type="ECO:0000259" key="1">
    <source>
        <dbReference type="PROSITE" id="PS50878"/>
    </source>
</evidence>
<dbReference type="InterPro" id="IPR043502">
    <property type="entry name" value="DNA/RNA_pol_sf"/>
</dbReference>
<feature type="domain" description="Reverse transcriptase" evidence="1">
    <location>
        <begin position="1"/>
        <end position="142"/>
    </location>
</feature>
<reference evidence="2" key="1">
    <citation type="submission" date="2015-11" db="EMBL/GenBank/DDBJ databases">
        <title>De novo transcriptome assembly of four potential Pierce s Disease insect vectors from Arizona vineyards.</title>
        <authorList>
            <person name="Tassone E.E."/>
        </authorList>
    </citation>
    <scope>NUCLEOTIDE SEQUENCE</scope>
</reference>
<sequence length="334" mass="39560">MDSYLCNRKQRTVIVHKNRKVFSPWQEIRCGVPQGSILGPLLFLIFINDLPLNIDHPLVLYADDTTSIVKAKSNHVLIESLKDNLDQLFLWFNANGLGLNSSKTQIVKFNTYQNKEPFVDKILFRNQELEVTSTCSFLGVLLDKNLSWKFYIDKLYKRLNTCCFQMLVLRDSVDLQTRIIVYYSLFYSVINYGIEFWGNSTNSIKIFKVQKKFLRILTFSKKRHSCEELFKELKILTVPSLYIYKCLIYIKLNCNKLFNEQHHHRYTTRNKNNLLFPIHRLALTEHTPQYMGMKFYNKLPQGIKCTDDVKKFKSELKSFLLDKTYYKIEDYLNS</sequence>
<evidence type="ECO:0000313" key="2">
    <source>
        <dbReference type="EMBL" id="JAS48232.1"/>
    </source>
</evidence>
<dbReference type="PROSITE" id="PS50878">
    <property type="entry name" value="RT_POL"/>
    <property type="match status" value="1"/>
</dbReference>
<dbReference type="InterPro" id="IPR000477">
    <property type="entry name" value="RT_dom"/>
</dbReference>
<accession>A0A1B6FDF1</accession>
<organism evidence="2">
    <name type="scientific">Cuerna arida</name>
    <dbReference type="NCBI Taxonomy" id="1464854"/>
    <lineage>
        <taxon>Eukaryota</taxon>
        <taxon>Metazoa</taxon>
        <taxon>Ecdysozoa</taxon>
        <taxon>Arthropoda</taxon>
        <taxon>Hexapoda</taxon>
        <taxon>Insecta</taxon>
        <taxon>Pterygota</taxon>
        <taxon>Neoptera</taxon>
        <taxon>Paraneoptera</taxon>
        <taxon>Hemiptera</taxon>
        <taxon>Auchenorrhyncha</taxon>
        <taxon>Membracoidea</taxon>
        <taxon>Cicadellidae</taxon>
        <taxon>Cicadellinae</taxon>
        <taxon>Proconiini</taxon>
        <taxon>Cuerna</taxon>
    </lineage>
</organism>
<dbReference type="SUPFAM" id="SSF56672">
    <property type="entry name" value="DNA/RNA polymerases"/>
    <property type="match status" value="1"/>
</dbReference>
<name>A0A1B6FDF1_9HEMI</name>
<protein>
    <recommendedName>
        <fullName evidence="1">Reverse transcriptase domain-containing protein</fullName>
    </recommendedName>
</protein>
<dbReference type="Pfam" id="PF00078">
    <property type="entry name" value="RVT_1"/>
    <property type="match status" value="1"/>
</dbReference>